<dbReference type="EMBL" id="LCTV02000011">
    <property type="protein sequence ID" value="PRQ71647.1"/>
    <property type="molecule type" value="Genomic_DNA"/>
</dbReference>
<sequence length="136" mass="14790">MGHRLGDLATDGLGESFCLCVDLWSSTREKPTDVALGRTDWTKEDNPIVLVSDGFGAVTGFPCTDIIGRNCRFLQGPGTSPDSIEPLREALEKGEAVTKLVLNYRSDGHPFFNLINITPLKDSDGKVKFFLGGQTD</sequence>
<dbReference type="InterPro" id="IPR000014">
    <property type="entry name" value="PAS"/>
</dbReference>
<dbReference type="InterPro" id="IPR035965">
    <property type="entry name" value="PAS-like_dom_sf"/>
</dbReference>
<dbReference type="PROSITE" id="PS50113">
    <property type="entry name" value="PAC"/>
    <property type="match status" value="1"/>
</dbReference>
<dbReference type="PANTHER" id="PTHR47429">
    <property type="entry name" value="PROTEIN TWIN LOV 1"/>
    <property type="match status" value="1"/>
</dbReference>
<organism evidence="5 6">
    <name type="scientific">Rhodotorula toruloides</name>
    <name type="common">Yeast</name>
    <name type="synonym">Rhodosporidium toruloides</name>
    <dbReference type="NCBI Taxonomy" id="5286"/>
    <lineage>
        <taxon>Eukaryota</taxon>
        <taxon>Fungi</taxon>
        <taxon>Dikarya</taxon>
        <taxon>Basidiomycota</taxon>
        <taxon>Pucciniomycotina</taxon>
        <taxon>Microbotryomycetes</taxon>
        <taxon>Sporidiobolales</taxon>
        <taxon>Sporidiobolaceae</taxon>
        <taxon>Rhodotorula</taxon>
    </lineage>
</organism>
<keyword evidence="2" id="KW-0288">FMN</keyword>
<dbReference type="Gene3D" id="3.30.450.20">
    <property type="entry name" value="PAS domain"/>
    <property type="match status" value="1"/>
</dbReference>
<evidence type="ECO:0000313" key="5">
    <source>
        <dbReference type="EMBL" id="PRQ71647.1"/>
    </source>
</evidence>
<keyword evidence="1" id="KW-0285">Flavoprotein</keyword>
<dbReference type="AlphaFoldDB" id="A0A2T0A0V7"/>
<evidence type="ECO:0000256" key="1">
    <source>
        <dbReference type="ARBA" id="ARBA00022630"/>
    </source>
</evidence>
<dbReference type="PANTHER" id="PTHR47429:SF2">
    <property type="entry name" value="PROTEIN TWIN LOV 1"/>
    <property type="match status" value="1"/>
</dbReference>
<name>A0A2T0A0V7_RHOTO</name>
<evidence type="ECO:0000256" key="2">
    <source>
        <dbReference type="ARBA" id="ARBA00022643"/>
    </source>
</evidence>
<feature type="domain" description="PAC" evidence="4">
    <location>
        <begin position="95"/>
        <end position="136"/>
    </location>
</feature>
<dbReference type="Pfam" id="PF13426">
    <property type="entry name" value="PAS_9"/>
    <property type="match status" value="1"/>
</dbReference>
<dbReference type="CDD" id="cd00130">
    <property type="entry name" value="PAS"/>
    <property type="match status" value="1"/>
</dbReference>
<comment type="caution">
    <text evidence="5">The sequence shown here is derived from an EMBL/GenBank/DDBJ whole genome shotgun (WGS) entry which is preliminary data.</text>
</comment>
<protein>
    <submittedName>
        <fullName evidence="5">PAS domain-containing protein</fullName>
    </submittedName>
</protein>
<reference evidence="5 6" key="1">
    <citation type="journal article" date="2018" name="Elife">
        <title>Functional genomics of lipid metabolism in the oleaginous yeast Rhodosporidium toruloides.</title>
        <authorList>
            <person name="Coradetti S.T."/>
            <person name="Pinel D."/>
            <person name="Geiselman G."/>
            <person name="Ito M."/>
            <person name="Mondo S."/>
            <person name="Reilly M.C."/>
            <person name="Cheng Y.F."/>
            <person name="Bauer S."/>
            <person name="Grigoriev I."/>
            <person name="Gladden J.M."/>
            <person name="Simmons B.A."/>
            <person name="Brem R."/>
            <person name="Arkin A.P."/>
            <person name="Skerker J.M."/>
        </authorList>
    </citation>
    <scope>NUCLEOTIDE SEQUENCE [LARGE SCALE GENOMIC DNA]</scope>
    <source>
        <strain evidence="5 6">NBRC 0880</strain>
    </source>
</reference>
<keyword evidence="3" id="KW-0157">Chromophore</keyword>
<dbReference type="SUPFAM" id="SSF55785">
    <property type="entry name" value="PYP-like sensor domain (PAS domain)"/>
    <property type="match status" value="1"/>
</dbReference>
<accession>A0A2T0A0V7</accession>
<dbReference type="InterPro" id="IPR000700">
    <property type="entry name" value="PAS-assoc_C"/>
</dbReference>
<dbReference type="NCBIfam" id="TIGR00229">
    <property type="entry name" value="sensory_box"/>
    <property type="match status" value="1"/>
</dbReference>
<evidence type="ECO:0000313" key="6">
    <source>
        <dbReference type="Proteomes" id="UP000239560"/>
    </source>
</evidence>
<evidence type="ECO:0000259" key="4">
    <source>
        <dbReference type="PROSITE" id="PS50113"/>
    </source>
</evidence>
<evidence type="ECO:0000256" key="3">
    <source>
        <dbReference type="ARBA" id="ARBA00022991"/>
    </source>
</evidence>
<dbReference type="GO" id="GO:0005634">
    <property type="term" value="C:nucleus"/>
    <property type="evidence" value="ECO:0007669"/>
    <property type="project" value="TreeGrafter"/>
</dbReference>
<feature type="non-terminal residue" evidence="5">
    <location>
        <position position="136"/>
    </location>
</feature>
<dbReference type="OrthoDB" id="447251at2759"/>
<dbReference type="Proteomes" id="UP000239560">
    <property type="component" value="Unassembled WGS sequence"/>
</dbReference>
<gene>
    <name evidence="5" type="ORF">AAT19DRAFT_9762</name>
</gene>
<proteinExistence type="predicted"/>